<proteinExistence type="inferred from homology"/>
<dbReference type="Gene3D" id="3.30.1330.30">
    <property type="match status" value="1"/>
</dbReference>
<evidence type="ECO:0000256" key="2">
    <source>
        <dbReference type="ARBA" id="ARBA00022980"/>
    </source>
</evidence>
<dbReference type="EMBL" id="RJJG01000001">
    <property type="protein sequence ID" value="RNI10980.1"/>
    <property type="molecule type" value="Genomic_DNA"/>
</dbReference>
<evidence type="ECO:0000313" key="5">
    <source>
        <dbReference type="EMBL" id="APH38154.1"/>
    </source>
</evidence>
<dbReference type="KEGG" id="mhaz:BHR79_00750"/>
<evidence type="ECO:0000313" key="10">
    <source>
        <dbReference type="Proteomes" id="UP000267921"/>
    </source>
</evidence>
<dbReference type="GO" id="GO:0005840">
    <property type="term" value="C:ribosome"/>
    <property type="evidence" value="ECO:0007669"/>
    <property type="project" value="UniProtKB-KW"/>
</dbReference>
<evidence type="ECO:0000313" key="7">
    <source>
        <dbReference type="EMBL" id="SDW80846.1"/>
    </source>
</evidence>
<dbReference type="AlphaFoldDB" id="A0A1L3PZU8"/>
<keyword evidence="8" id="KW-1185">Reference proteome</keyword>
<reference evidence="5 8" key="1">
    <citation type="submission" date="2016-10" db="EMBL/GenBank/DDBJ databases">
        <title>Methanohalophilus halophilus.</title>
        <authorList>
            <person name="L'haridon S."/>
        </authorList>
    </citation>
    <scope>NUCLEOTIDE SEQUENCE [LARGE SCALE GENOMIC DNA]</scope>
    <source>
        <strain evidence="5 8">Z-7982</strain>
    </source>
</reference>
<feature type="domain" description="Ribosomal protein eL8/eL30/eS12/Gadd45" evidence="4">
    <location>
        <begin position="5"/>
        <end position="92"/>
    </location>
</feature>
<dbReference type="OrthoDB" id="10759at2157"/>
<evidence type="ECO:0000256" key="1">
    <source>
        <dbReference type="ARBA" id="ARBA00007326"/>
    </source>
</evidence>
<dbReference type="GO" id="GO:1990904">
    <property type="term" value="C:ribonucleoprotein complex"/>
    <property type="evidence" value="ECO:0007669"/>
    <property type="project" value="UniProtKB-KW"/>
</dbReference>
<dbReference type="GO" id="GO:0003723">
    <property type="term" value="F:RNA binding"/>
    <property type="evidence" value="ECO:0007669"/>
    <property type="project" value="InterPro"/>
</dbReference>
<evidence type="ECO:0000259" key="4">
    <source>
        <dbReference type="Pfam" id="PF01248"/>
    </source>
</evidence>
<dbReference type="InterPro" id="IPR039109">
    <property type="entry name" value="Ribosomal_eL30-like"/>
</dbReference>
<dbReference type="GeneID" id="30582239"/>
<comment type="similarity">
    <text evidence="1">Belongs to the eukaryotic ribosomal protein eL30 family.</text>
</comment>
<dbReference type="InterPro" id="IPR004038">
    <property type="entry name" value="Ribosomal_eL8/eL30/eS12/Gad45"/>
</dbReference>
<dbReference type="STRING" id="2177.BHR79_00750"/>
<dbReference type="EMBL" id="FNMU01000005">
    <property type="protein sequence ID" value="SDW80846.1"/>
    <property type="molecule type" value="Genomic_DNA"/>
</dbReference>
<evidence type="ECO:0000313" key="8">
    <source>
        <dbReference type="Proteomes" id="UP000186879"/>
    </source>
</evidence>
<dbReference type="NCBIfam" id="NF002172">
    <property type="entry name" value="PRK01018.1"/>
    <property type="match status" value="1"/>
</dbReference>
<dbReference type="Proteomes" id="UP000186879">
    <property type="component" value="Chromosome"/>
</dbReference>
<keyword evidence="3" id="KW-0687">Ribonucleoprotein</keyword>
<reference evidence="7 9" key="2">
    <citation type="submission" date="2016-10" db="EMBL/GenBank/DDBJ databases">
        <authorList>
            <person name="de Groot N.N."/>
        </authorList>
    </citation>
    <scope>NUCLEOTIDE SEQUENCE [LARGE SCALE GENOMIC DNA]</scope>
    <source>
        <strain evidence="7 9">Z-7982</strain>
    </source>
</reference>
<dbReference type="Proteomes" id="UP000198669">
    <property type="component" value="Unassembled WGS sequence"/>
</dbReference>
<dbReference type="InterPro" id="IPR029064">
    <property type="entry name" value="Ribosomal_eL30-like_sf"/>
</dbReference>
<dbReference type="Pfam" id="PF01248">
    <property type="entry name" value="Ribosomal_L7Ae"/>
    <property type="match status" value="1"/>
</dbReference>
<dbReference type="PROSITE" id="PS00993">
    <property type="entry name" value="RIBOSOMAL_L30E_2"/>
    <property type="match status" value="1"/>
</dbReference>
<evidence type="ECO:0000313" key="9">
    <source>
        <dbReference type="Proteomes" id="UP000198669"/>
    </source>
</evidence>
<dbReference type="InterPro" id="IPR022991">
    <property type="entry name" value="Ribosomal_eL30_CS"/>
</dbReference>
<organism evidence="5 8">
    <name type="scientific">Methanohalophilus halophilus</name>
    <dbReference type="NCBI Taxonomy" id="2177"/>
    <lineage>
        <taxon>Archaea</taxon>
        <taxon>Methanobacteriati</taxon>
        <taxon>Methanobacteriota</taxon>
        <taxon>Stenosarchaea group</taxon>
        <taxon>Methanomicrobia</taxon>
        <taxon>Methanosarcinales</taxon>
        <taxon>Methanosarcinaceae</taxon>
        <taxon>Methanohalophilus</taxon>
    </lineage>
</organism>
<name>A0A1L3PZU8_9EURY</name>
<dbReference type="EMBL" id="CP017921">
    <property type="protein sequence ID" value="APH38154.1"/>
    <property type="molecule type" value="Genomic_DNA"/>
</dbReference>
<gene>
    <name evidence="5" type="ORF">BHR79_00750</name>
    <name evidence="6" type="ORF">EFE40_02045</name>
    <name evidence="7" type="ORF">SAMN04515625_1626</name>
</gene>
<reference evidence="6 10" key="3">
    <citation type="submission" date="2018-10" db="EMBL/GenBank/DDBJ databases">
        <title>Cultivation of a novel Methanohalophilus strain from Kebrit Deep of the Red Sea and a genomic comparison of members of the genus Methanohalophilus.</title>
        <authorList>
            <person name="Guan Y."/>
            <person name="Ngugi D.K."/>
            <person name="Stingl U."/>
        </authorList>
    </citation>
    <scope>NUCLEOTIDE SEQUENCE [LARGE SCALE GENOMIC DNA]</scope>
    <source>
        <strain evidence="6 10">DSM 3094</strain>
    </source>
</reference>
<dbReference type="SUPFAM" id="SSF55315">
    <property type="entry name" value="L30e-like"/>
    <property type="match status" value="1"/>
</dbReference>
<evidence type="ECO:0000313" key="6">
    <source>
        <dbReference type="EMBL" id="RNI10980.1"/>
    </source>
</evidence>
<sequence>MDINVDKALLKVIRTGDVVVGANRTIDVATNGDAKMVVVSANCPAYIREKIEETDLPILKYAGSSMDLGTVCGKPYTITTMAIVDAGESDIIGLV</sequence>
<keyword evidence="2 5" id="KW-0689">Ribosomal protein</keyword>
<dbReference type="RefSeq" id="WP_072560353.1">
    <property type="nucleotide sequence ID" value="NZ_CP017921.1"/>
</dbReference>
<protein>
    <submittedName>
        <fullName evidence="5">50S ribosomal protein L30e</fullName>
    </submittedName>
    <submittedName>
        <fullName evidence="7">LSU ribosomal protein L30E</fullName>
    </submittedName>
</protein>
<dbReference type="PANTHER" id="PTHR11449">
    <property type="entry name" value="RIBOSOMAL PROTEIN L30"/>
    <property type="match status" value="1"/>
</dbReference>
<dbReference type="Proteomes" id="UP000267921">
    <property type="component" value="Unassembled WGS sequence"/>
</dbReference>
<evidence type="ECO:0000256" key="3">
    <source>
        <dbReference type="ARBA" id="ARBA00023274"/>
    </source>
</evidence>
<accession>A0A1L3PZU8</accession>